<accession>A0ACC0BX81</accession>
<evidence type="ECO:0000313" key="1">
    <source>
        <dbReference type="EMBL" id="KAI5677178.1"/>
    </source>
</evidence>
<protein>
    <submittedName>
        <fullName evidence="1">Uncharacterized protein</fullName>
    </submittedName>
</protein>
<proteinExistence type="predicted"/>
<comment type="caution">
    <text evidence="1">The sequence shown here is derived from an EMBL/GenBank/DDBJ whole genome shotgun (WGS) entry which is preliminary data.</text>
</comment>
<name>A0ACC0BX81_CATRO</name>
<sequence>MAYKVQKININLKSINEEANAYGLNFKSSMKSSDGFLLSPRMTTVSRETDSVSVHPKVVCREDDVLKIVEMLLSSNDELVSVIPIVGMGGLGKTTLARVVFQDLKISNYFLEKIWVSASEGFEAKKILRLILESLTKQNDQLQNLLAGKRYLLVLDDMRNECPETWTDFISTLMGIGATKGSCILVTTRMQQVASTVAECPHICLKNLSEHLRAKEVLSTPELEVIGKKIANKCLGIPLVASVMSGSQFLKKGILDSRGDDNYVLQILKLSFDRLPFSSLKKCFAYCSIFPKDFEIEREQLIQLWMAEGFLH</sequence>
<dbReference type="EMBL" id="CM044702">
    <property type="protein sequence ID" value="KAI5677178.1"/>
    <property type="molecule type" value="Genomic_DNA"/>
</dbReference>
<evidence type="ECO:0000313" key="2">
    <source>
        <dbReference type="Proteomes" id="UP001060085"/>
    </source>
</evidence>
<keyword evidence="2" id="KW-1185">Reference proteome</keyword>
<organism evidence="1 2">
    <name type="scientific">Catharanthus roseus</name>
    <name type="common">Madagascar periwinkle</name>
    <name type="synonym">Vinca rosea</name>
    <dbReference type="NCBI Taxonomy" id="4058"/>
    <lineage>
        <taxon>Eukaryota</taxon>
        <taxon>Viridiplantae</taxon>
        <taxon>Streptophyta</taxon>
        <taxon>Embryophyta</taxon>
        <taxon>Tracheophyta</taxon>
        <taxon>Spermatophyta</taxon>
        <taxon>Magnoliopsida</taxon>
        <taxon>eudicotyledons</taxon>
        <taxon>Gunneridae</taxon>
        <taxon>Pentapetalae</taxon>
        <taxon>asterids</taxon>
        <taxon>lamiids</taxon>
        <taxon>Gentianales</taxon>
        <taxon>Apocynaceae</taxon>
        <taxon>Rauvolfioideae</taxon>
        <taxon>Vinceae</taxon>
        <taxon>Catharanthinae</taxon>
        <taxon>Catharanthus</taxon>
    </lineage>
</organism>
<gene>
    <name evidence="1" type="ORF">M9H77_08128</name>
</gene>
<dbReference type="Proteomes" id="UP001060085">
    <property type="component" value="Linkage Group LG02"/>
</dbReference>
<reference evidence="2" key="1">
    <citation type="journal article" date="2023" name="Nat. Plants">
        <title>Single-cell RNA sequencing provides a high-resolution roadmap for understanding the multicellular compartmentation of specialized metabolism.</title>
        <authorList>
            <person name="Sun S."/>
            <person name="Shen X."/>
            <person name="Li Y."/>
            <person name="Li Y."/>
            <person name="Wang S."/>
            <person name="Li R."/>
            <person name="Zhang H."/>
            <person name="Shen G."/>
            <person name="Guo B."/>
            <person name="Wei J."/>
            <person name="Xu J."/>
            <person name="St-Pierre B."/>
            <person name="Chen S."/>
            <person name="Sun C."/>
        </authorList>
    </citation>
    <scope>NUCLEOTIDE SEQUENCE [LARGE SCALE GENOMIC DNA]</scope>
</reference>